<dbReference type="EMBL" id="WNWS01000044">
    <property type="protein sequence ID" value="KAE9984988.1"/>
    <property type="molecule type" value="Genomic_DNA"/>
</dbReference>
<dbReference type="Proteomes" id="UP000490939">
    <property type="component" value="Unassembled WGS sequence"/>
</dbReference>
<protein>
    <recommendedName>
        <fullName evidence="10">Urease accessory protein UreF</fullName>
    </recommendedName>
</protein>
<dbReference type="PANTHER" id="PTHR33620">
    <property type="entry name" value="UREASE ACCESSORY PROTEIN F"/>
    <property type="match status" value="1"/>
</dbReference>
<dbReference type="Pfam" id="PF01730">
    <property type="entry name" value="UreF"/>
    <property type="match status" value="1"/>
</dbReference>
<keyword evidence="1" id="KW-0996">Nickel insertion</keyword>
<dbReference type="EMBL" id="WNWR01000275">
    <property type="protein sequence ID" value="KAE9985546.1"/>
    <property type="molecule type" value="Genomic_DNA"/>
</dbReference>
<keyword evidence="4" id="KW-0175">Coiled coil</keyword>
<reference evidence="7 9" key="1">
    <citation type="submission" date="2019-07" db="EMBL/GenBank/DDBJ databases">
        <title>Venturia inaequalis Genome Resource.</title>
        <authorList>
            <person name="Lichtner F.J."/>
        </authorList>
    </citation>
    <scope>NUCLEOTIDE SEQUENCE [LARGE SCALE GENOMIC DNA]</scope>
    <source>
        <strain evidence="6 8">120213</strain>
        <strain evidence="5">Bline_iso_100314</strain>
        <strain evidence="7 9">DMI_063113</strain>
    </source>
</reference>
<gene>
    <name evidence="5" type="ORF">BLS_004980</name>
    <name evidence="7" type="ORF">EG327_004661</name>
    <name evidence="6" type="ORF">EG328_007978</name>
</gene>
<dbReference type="EMBL" id="WNWQ01000334">
    <property type="protein sequence ID" value="KAE9970275.1"/>
    <property type="molecule type" value="Genomic_DNA"/>
</dbReference>
<evidence type="ECO:0008006" key="10">
    <source>
        <dbReference type="Google" id="ProtNLM"/>
    </source>
</evidence>
<sequence length="306" mass="33538">MTIPTEEHQALQDEIQELEKRLRNAKLKLNDSESSSLPNDTGIQPNTEILAASSLHTLLLLADSALPLGSFAFSSGLESYLAHNKEKALKNRVPSQYALLQTFLYLSLQSLAGTALPYVLATYRDPAQLEELDNNFDASTPCTVARRASVAQGRALLSVWDRSYKSHYAAPASVDEKETAAGAAIFMLHEFSGLLRGSSAEPYPPNAHLAPLWGVITQILSIPLHSAAYLFLFSHARTVISAAVRASVLGPYQAQALLASTQLRDRIEALVLQHWNRTTEGAGQAVPVMDLWVGRHEMLYSRIFNS</sequence>
<evidence type="ECO:0000313" key="9">
    <source>
        <dbReference type="Proteomes" id="UP000490939"/>
    </source>
</evidence>
<organism evidence="7 9">
    <name type="scientific">Venturia inaequalis</name>
    <name type="common">Apple scab fungus</name>
    <dbReference type="NCBI Taxonomy" id="5025"/>
    <lineage>
        <taxon>Eukaryota</taxon>
        <taxon>Fungi</taxon>
        <taxon>Dikarya</taxon>
        <taxon>Ascomycota</taxon>
        <taxon>Pezizomycotina</taxon>
        <taxon>Dothideomycetes</taxon>
        <taxon>Pleosporomycetidae</taxon>
        <taxon>Venturiales</taxon>
        <taxon>Venturiaceae</taxon>
        <taxon>Venturia</taxon>
    </lineage>
</organism>
<comment type="similarity">
    <text evidence="3">Belongs to the UreF family.</text>
</comment>
<dbReference type="AlphaFoldDB" id="A0A8H3VBJ8"/>
<dbReference type="PANTHER" id="PTHR33620:SF1">
    <property type="entry name" value="UREASE ACCESSORY PROTEIN F"/>
    <property type="match status" value="1"/>
</dbReference>
<evidence type="ECO:0000256" key="3">
    <source>
        <dbReference type="ARBA" id="ARBA00046339"/>
    </source>
</evidence>
<proteinExistence type="inferred from homology"/>
<evidence type="ECO:0000313" key="7">
    <source>
        <dbReference type="EMBL" id="KAE9985546.1"/>
    </source>
</evidence>
<comment type="caution">
    <text evidence="7">The sequence shown here is derived from an EMBL/GenBank/DDBJ whole genome shotgun (WGS) entry which is preliminary data.</text>
</comment>
<evidence type="ECO:0000313" key="6">
    <source>
        <dbReference type="EMBL" id="KAE9984988.1"/>
    </source>
</evidence>
<dbReference type="Proteomes" id="UP000433883">
    <property type="component" value="Unassembled WGS sequence"/>
</dbReference>
<dbReference type="InterPro" id="IPR038277">
    <property type="entry name" value="UreF_sf"/>
</dbReference>
<name>A0A8H3VBJ8_VENIN</name>
<evidence type="ECO:0000256" key="4">
    <source>
        <dbReference type="SAM" id="Coils"/>
    </source>
</evidence>
<dbReference type="GO" id="GO:0016151">
    <property type="term" value="F:nickel cation binding"/>
    <property type="evidence" value="ECO:0007669"/>
    <property type="project" value="InterPro"/>
</dbReference>
<dbReference type="HAMAP" id="MF_01385">
    <property type="entry name" value="UreF"/>
    <property type="match status" value="1"/>
</dbReference>
<keyword evidence="2" id="KW-0143">Chaperone</keyword>
<evidence type="ECO:0000256" key="1">
    <source>
        <dbReference type="ARBA" id="ARBA00022988"/>
    </source>
</evidence>
<accession>A0A8H3VBJ8</accession>
<dbReference type="Gene3D" id="1.10.4190.10">
    <property type="entry name" value="Urease accessory protein UreF"/>
    <property type="match status" value="1"/>
</dbReference>
<feature type="coiled-coil region" evidence="4">
    <location>
        <begin position="8"/>
        <end position="35"/>
    </location>
</feature>
<evidence type="ECO:0000313" key="5">
    <source>
        <dbReference type="EMBL" id="KAE9970275.1"/>
    </source>
</evidence>
<keyword evidence="9" id="KW-1185">Reference proteome</keyword>
<evidence type="ECO:0000256" key="2">
    <source>
        <dbReference type="ARBA" id="ARBA00023186"/>
    </source>
</evidence>
<dbReference type="Proteomes" id="UP000447873">
    <property type="component" value="Unassembled WGS sequence"/>
</dbReference>
<dbReference type="InterPro" id="IPR002639">
    <property type="entry name" value="UreF"/>
</dbReference>
<dbReference type="OrthoDB" id="2550922at2759"/>
<evidence type="ECO:0000313" key="8">
    <source>
        <dbReference type="Proteomes" id="UP000447873"/>
    </source>
</evidence>